<evidence type="ECO:0000256" key="1">
    <source>
        <dbReference type="SAM" id="SignalP"/>
    </source>
</evidence>
<proteinExistence type="predicted"/>
<evidence type="ECO:0008006" key="4">
    <source>
        <dbReference type="Google" id="ProtNLM"/>
    </source>
</evidence>
<gene>
    <name evidence="2" type="ORF">BCV70DRAFT_9308</name>
</gene>
<evidence type="ECO:0000313" key="3">
    <source>
        <dbReference type="Proteomes" id="UP000246740"/>
    </source>
</evidence>
<evidence type="ECO:0000313" key="2">
    <source>
        <dbReference type="EMBL" id="PWZ02988.1"/>
    </source>
</evidence>
<dbReference type="InParanoid" id="A0A317XYK3"/>
<feature type="chain" id="PRO_5016245593" description="Secreted protein" evidence="1">
    <location>
        <begin position="24"/>
        <end position="71"/>
    </location>
</feature>
<feature type="signal peptide" evidence="1">
    <location>
        <begin position="1"/>
        <end position="23"/>
    </location>
</feature>
<organism evidence="2 3">
    <name type="scientific">Testicularia cyperi</name>
    <dbReference type="NCBI Taxonomy" id="1882483"/>
    <lineage>
        <taxon>Eukaryota</taxon>
        <taxon>Fungi</taxon>
        <taxon>Dikarya</taxon>
        <taxon>Basidiomycota</taxon>
        <taxon>Ustilaginomycotina</taxon>
        <taxon>Ustilaginomycetes</taxon>
        <taxon>Ustilaginales</taxon>
        <taxon>Anthracoideaceae</taxon>
        <taxon>Testicularia</taxon>
    </lineage>
</organism>
<keyword evidence="3" id="KW-1185">Reference proteome</keyword>
<dbReference type="AlphaFoldDB" id="A0A317XYK3"/>
<reference evidence="2 3" key="1">
    <citation type="journal article" date="2018" name="Mol. Biol. Evol.">
        <title>Broad Genomic Sampling Reveals a Smut Pathogenic Ancestry of the Fungal Clade Ustilaginomycotina.</title>
        <authorList>
            <person name="Kijpornyongpan T."/>
            <person name="Mondo S.J."/>
            <person name="Barry K."/>
            <person name="Sandor L."/>
            <person name="Lee J."/>
            <person name="Lipzen A."/>
            <person name="Pangilinan J."/>
            <person name="LaButti K."/>
            <person name="Hainaut M."/>
            <person name="Henrissat B."/>
            <person name="Grigoriev I.V."/>
            <person name="Spatafora J.W."/>
            <person name="Aime M.C."/>
        </authorList>
    </citation>
    <scope>NUCLEOTIDE SEQUENCE [LARGE SCALE GENOMIC DNA]</scope>
    <source>
        <strain evidence="2 3">MCA 3645</strain>
    </source>
</reference>
<protein>
    <recommendedName>
        <fullName evidence="4">Secreted protein</fullName>
    </recommendedName>
</protein>
<sequence length="71" mass="7926">MWGTARPASICPFWLALPAVASSRHHKVRFRRPKKSVTLQGLSAGWMLTPVARSSDVALISFPTMQMYVLL</sequence>
<name>A0A317XYK3_9BASI</name>
<dbReference type="EMBL" id="KZ819188">
    <property type="protein sequence ID" value="PWZ02988.1"/>
    <property type="molecule type" value="Genomic_DNA"/>
</dbReference>
<accession>A0A317XYK3</accession>
<keyword evidence="1" id="KW-0732">Signal</keyword>
<dbReference type="Proteomes" id="UP000246740">
    <property type="component" value="Unassembled WGS sequence"/>
</dbReference>